<dbReference type="PANTHER" id="PTHR43327:SF2">
    <property type="entry name" value="MODULATOR OF FTSH PROTEASE HFLK"/>
    <property type="match status" value="1"/>
</dbReference>
<keyword evidence="5 6" id="KW-0472">Membrane</keyword>
<feature type="region of interest" description="Disordered" evidence="7">
    <location>
        <begin position="435"/>
        <end position="483"/>
    </location>
</feature>
<comment type="similarity">
    <text evidence="2 6">Belongs to the band 7/mec-2 family. HflK subfamily.</text>
</comment>
<dbReference type="SMART" id="SM00244">
    <property type="entry name" value="PHB"/>
    <property type="match status" value="1"/>
</dbReference>
<dbReference type="CDD" id="cd03404">
    <property type="entry name" value="SPFH_HflK"/>
    <property type="match status" value="1"/>
</dbReference>
<dbReference type="Proteomes" id="UP000306236">
    <property type="component" value="Unassembled WGS sequence"/>
</dbReference>
<protein>
    <recommendedName>
        <fullName evidence="6">Protein HflK</fullName>
    </recommendedName>
</protein>
<dbReference type="InterPro" id="IPR036013">
    <property type="entry name" value="Band_7/SPFH_dom_sf"/>
</dbReference>
<sequence>MTATSRGQGLSRFLDRLRALFNLNDPGWGRSSGNGSDNSNGNSDNAGSNKPSDAPLPPPSPQPEQRPNNGQPSPQRPQSPQDSQQPPDLGELLGDLNRKLGNLFGGGGNNNRNSGGGNRKGGGFPTGIKPPAISGGLVGVIAVVVLGLWLASGFFVVQEGHRAVITTFGKYQRTVSAGLNYRLPAPIGAAEMVDMRIKTMDIGSGRTLPETGLNEYAMLTQDENIIEILFTVQYRINNAEDWLFNTSNQLGAIAASAESAVREVVGKMSMDEALAGRREDIAPTLRTLMQAILDRYEVGVEIVAINMQPSGVRPPEMVRAAFEDVLRADQERERVKNEAETYANQVIPRAVGEASRMTEEAEGYRERITAQAEGDAARFVAILNAYNQAPGVTRERMYLETMEEVYRNSNKVLVDPNNSSSLMYLPLDKLMEQGAAKSSAGPVQPSPVAPAPASTAPTNQAPSMGSSSSSTQSGLRRPTREVR</sequence>
<feature type="compositionally biased region" description="Low complexity" evidence="7">
    <location>
        <begin position="451"/>
        <end position="473"/>
    </location>
</feature>
<comment type="function">
    <text evidence="6">HflC and HflK could encode or regulate a protease.</text>
</comment>
<evidence type="ECO:0000256" key="6">
    <source>
        <dbReference type="RuleBase" id="RU364113"/>
    </source>
</evidence>
<dbReference type="EMBL" id="SSWX01000002">
    <property type="protein sequence ID" value="THJ36111.1"/>
    <property type="molecule type" value="Genomic_DNA"/>
</dbReference>
<evidence type="ECO:0000256" key="5">
    <source>
        <dbReference type="ARBA" id="ARBA00023136"/>
    </source>
</evidence>
<dbReference type="Pfam" id="PF01145">
    <property type="entry name" value="Band_7"/>
    <property type="match status" value="1"/>
</dbReference>
<keyword evidence="3 6" id="KW-0812">Transmembrane</keyword>
<organism evidence="9 10">
    <name type="scientific">Lampropedia aestuarii</name>
    <dbReference type="NCBI Taxonomy" id="2562762"/>
    <lineage>
        <taxon>Bacteria</taxon>
        <taxon>Pseudomonadati</taxon>
        <taxon>Pseudomonadota</taxon>
        <taxon>Betaproteobacteria</taxon>
        <taxon>Burkholderiales</taxon>
        <taxon>Comamonadaceae</taxon>
        <taxon>Lampropedia</taxon>
    </lineage>
</organism>
<evidence type="ECO:0000256" key="7">
    <source>
        <dbReference type="SAM" id="MobiDB-lite"/>
    </source>
</evidence>
<feature type="compositionally biased region" description="Pro residues" evidence="7">
    <location>
        <begin position="54"/>
        <end position="64"/>
    </location>
</feature>
<dbReference type="Pfam" id="PF12221">
    <property type="entry name" value="HflK_N"/>
    <property type="match status" value="1"/>
</dbReference>
<feature type="compositionally biased region" description="Gly residues" evidence="7">
    <location>
        <begin position="103"/>
        <end position="123"/>
    </location>
</feature>
<dbReference type="AlphaFoldDB" id="A0A4S5BXT7"/>
<accession>A0A4S5BXT7</accession>
<keyword evidence="10" id="KW-1185">Reference proteome</keyword>
<feature type="domain" description="Band 7" evidence="8">
    <location>
        <begin position="152"/>
        <end position="326"/>
    </location>
</feature>
<evidence type="ECO:0000313" key="10">
    <source>
        <dbReference type="Proteomes" id="UP000306236"/>
    </source>
</evidence>
<dbReference type="SUPFAM" id="SSF117892">
    <property type="entry name" value="Band 7/SPFH domain"/>
    <property type="match status" value="1"/>
</dbReference>
<evidence type="ECO:0000256" key="2">
    <source>
        <dbReference type="ARBA" id="ARBA00006971"/>
    </source>
</evidence>
<comment type="subcellular location">
    <subcellularLocation>
        <location evidence="1">Membrane</location>
        <topology evidence="1">Single-pass membrane protein</topology>
    </subcellularLocation>
</comment>
<dbReference type="NCBIfam" id="TIGR01933">
    <property type="entry name" value="hflK"/>
    <property type="match status" value="1"/>
</dbReference>
<dbReference type="InterPro" id="IPR001107">
    <property type="entry name" value="Band_7"/>
</dbReference>
<evidence type="ECO:0000256" key="3">
    <source>
        <dbReference type="ARBA" id="ARBA00022692"/>
    </source>
</evidence>
<comment type="caution">
    <text evidence="9">The sequence shown here is derived from an EMBL/GenBank/DDBJ whole genome shotgun (WGS) entry which is preliminary data.</text>
</comment>
<keyword evidence="9" id="KW-0378">Hydrolase</keyword>
<name>A0A4S5BXT7_9BURK</name>
<dbReference type="InterPro" id="IPR020980">
    <property type="entry name" value="Membrane_HflK_N"/>
</dbReference>
<dbReference type="Gene3D" id="3.30.479.30">
    <property type="entry name" value="Band 7 domain"/>
    <property type="match status" value="1"/>
</dbReference>
<dbReference type="GO" id="GO:0006508">
    <property type="term" value="P:proteolysis"/>
    <property type="evidence" value="ECO:0007669"/>
    <property type="project" value="UniProtKB-KW"/>
</dbReference>
<evidence type="ECO:0000256" key="4">
    <source>
        <dbReference type="ARBA" id="ARBA00022989"/>
    </source>
</evidence>
<evidence type="ECO:0000313" key="9">
    <source>
        <dbReference type="EMBL" id="THJ36111.1"/>
    </source>
</evidence>
<comment type="subunit">
    <text evidence="6">HflC and HflK may interact to form a multimeric complex.</text>
</comment>
<evidence type="ECO:0000256" key="1">
    <source>
        <dbReference type="ARBA" id="ARBA00004167"/>
    </source>
</evidence>
<feature type="transmembrane region" description="Helical" evidence="6">
    <location>
        <begin position="137"/>
        <end position="157"/>
    </location>
</feature>
<feature type="region of interest" description="Disordered" evidence="7">
    <location>
        <begin position="23"/>
        <end position="123"/>
    </location>
</feature>
<feature type="compositionally biased region" description="Low complexity" evidence="7">
    <location>
        <begin position="65"/>
        <end position="88"/>
    </location>
</feature>
<dbReference type="OrthoDB" id="9779595at2"/>
<dbReference type="InterPro" id="IPR050710">
    <property type="entry name" value="Band7/mec-2_domain"/>
</dbReference>
<dbReference type="PANTHER" id="PTHR43327">
    <property type="entry name" value="STOMATIN-LIKE PROTEIN 2, MITOCHONDRIAL"/>
    <property type="match status" value="1"/>
</dbReference>
<dbReference type="RefSeq" id="WP_136405017.1">
    <property type="nucleotide sequence ID" value="NZ_SSWX01000002.1"/>
</dbReference>
<dbReference type="GO" id="GO:0016020">
    <property type="term" value="C:membrane"/>
    <property type="evidence" value="ECO:0007669"/>
    <property type="project" value="UniProtKB-SubCell"/>
</dbReference>
<dbReference type="InterPro" id="IPR010201">
    <property type="entry name" value="HflK"/>
</dbReference>
<keyword evidence="4 6" id="KW-1133">Transmembrane helix</keyword>
<reference evidence="9 10" key="1">
    <citation type="submission" date="2019-04" db="EMBL/GenBank/DDBJ databases">
        <title>Lampropedia sp YIM MLB12 draf genome.</title>
        <authorList>
            <person name="Wang Y.-X."/>
        </authorList>
    </citation>
    <scope>NUCLEOTIDE SEQUENCE [LARGE SCALE GENOMIC DNA]</scope>
    <source>
        <strain evidence="9 10">YIM MLB12</strain>
    </source>
</reference>
<gene>
    <name evidence="9" type="primary">hflK</name>
    <name evidence="9" type="ORF">E8K88_02250</name>
</gene>
<feature type="compositionally biased region" description="Low complexity" evidence="7">
    <location>
        <begin position="27"/>
        <end position="53"/>
    </location>
</feature>
<evidence type="ECO:0000259" key="8">
    <source>
        <dbReference type="SMART" id="SM00244"/>
    </source>
</evidence>
<dbReference type="GO" id="GO:0008233">
    <property type="term" value="F:peptidase activity"/>
    <property type="evidence" value="ECO:0007669"/>
    <property type="project" value="UniProtKB-KW"/>
</dbReference>
<keyword evidence="9" id="KW-0645">Protease</keyword>
<proteinExistence type="inferred from homology"/>